<comment type="caution">
    <text evidence="3">The sequence shown here is derived from an EMBL/GenBank/DDBJ whole genome shotgun (WGS) entry which is preliminary data.</text>
</comment>
<reference evidence="3" key="1">
    <citation type="submission" date="2022-07" db="EMBL/GenBank/DDBJ databases">
        <title>Phylogenomic reconstructions and comparative analyses of Kickxellomycotina fungi.</title>
        <authorList>
            <person name="Reynolds N.K."/>
            <person name="Stajich J.E."/>
            <person name="Barry K."/>
            <person name="Grigoriev I.V."/>
            <person name="Crous P."/>
            <person name="Smith M.E."/>
        </authorList>
    </citation>
    <scope>NUCLEOTIDE SEQUENCE</scope>
    <source>
        <strain evidence="3">RSA 567</strain>
    </source>
</reference>
<feature type="region of interest" description="Disordered" evidence="1">
    <location>
        <begin position="172"/>
        <end position="249"/>
    </location>
</feature>
<keyword evidence="4" id="KW-1185">Reference proteome</keyword>
<feature type="compositionally biased region" description="Low complexity" evidence="1">
    <location>
        <begin position="184"/>
        <end position="202"/>
    </location>
</feature>
<dbReference type="AlphaFoldDB" id="A0A9W8E3D7"/>
<dbReference type="Proteomes" id="UP001151582">
    <property type="component" value="Unassembled WGS sequence"/>
</dbReference>
<gene>
    <name evidence="3" type="ORF">H4R34_006385</name>
</gene>
<dbReference type="EMBL" id="JANBQB010002338">
    <property type="protein sequence ID" value="KAJ1967481.1"/>
    <property type="molecule type" value="Genomic_DNA"/>
</dbReference>
<feature type="domain" description="YMC020W-like alpha/beta hydrolase" evidence="2">
    <location>
        <begin position="3"/>
        <end position="100"/>
    </location>
</feature>
<dbReference type="Pfam" id="PF26147">
    <property type="entry name" value="AB_HYDROLASE_YMC0-YMC35"/>
    <property type="match status" value="1"/>
</dbReference>
<evidence type="ECO:0000256" key="1">
    <source>
        <dbReference type="SAM" id="MobiDB-lite"/>
    </source>
</evidence>
<protein>
    <recommendedName>
        <fullName evidence="2">YMC020W-like alpha/beta hydrolase domain-containing protein</fullName>
    </recommendedName>
</protein>
<sequence>MLDQVVPLYSSIVHGLSHMNMYRAIYIDGEHYGDDFLTDLLIFALRLRNHGLRDHDLVVHLSDAIAGSLYTGTQGHSTIYNDRKVYELAAQWVMESIPSSQLVNATTSLGCFHEWAAKRHHQQQQPPESATGAGVPLAVRWSSHVDQRPVNSGGPSDHSLPSATQALVQLDQPPLAPLPPSSPPLLAATQPSQTPTTTMPTQVPAGGTLPSTTVAEPLTDPGPFAAAPSASASSSLLQQPYSPPSTPTGPPLSFYPISVDSRTNPYFLPWVMRGIFEDPHILQHPEFSHEVRKLRNKFLQWNPTQKHLRDLKFRLEPLRANL</sequence>
<evidence type="ECO:0000313" key="3">
    <source>
        <dbReference type="EMBL" id="KAJ1967481.1"/>
    </source>
</evidence>
<dbReference type="InterPro" id="IPR058933">
    <property type="entry name" value="YMC020W-like_ab_hydrolase"/>
</dbReference>
<accession>A0A9W8E3D7</accession>
<name>A0A9W8E3D7_9FUNG</name>
<feature type="compositionally biased region" description="Pro residues" evidence="1">
    <location>
        <begin position="174"/>
        <end position="183"/>
    </location>
</feature>
<proteinExistence type="predicted"/>
<dbReference type="OrthoDB" id="5598028at2759"/>
<dbReference type="PANTHER" id="PTHR47349">
    <property type="entry name" value="CHROMOSOME 8, WHOLE GENOME SHOTGUN SEQUENCE"/>
    <property type="match status" value="1"/>
</dbReference>
<feature type="compositionally biased region" description="Low complexity" evidence="1">
    <location>
        <begin position="221"/>
        <end position="240"/>
    </location>
</feature>
<evidence type="ECO:0000313" key="4">
    <source>
        <dbReference type="Proteomes" id="UP001151582"/>
    </source>
</evidence>
<evidence type="ECO:0000259" key="2">
    <source>
        <dbReference type="Pfam" id="PF26147"/>
    </source>
</evidence>
<organism evidence="3 4">
    <name type="scientific">Dimargaris verticillata</name>
    <dbReference type="NCBI Taxonomy" id="2761393"/>
    <lineage>
        <taxon>Eukaryota</taxon>
        <taxon>Fungi</taxon>
        <taxon>Fungi incertae sedis</taxon>
        <taxon>Zoopagomycota</taxon>
        <taxon>Kickxellomycotina</taxon>
        <taxon>Dimargaritomycetes</taxon>
        <taxon>Dimargaritales</taxon>
        <taxon>Dimargaritaceae</taxon>
        <taxon>Dimargaris</taxon>
    </lineage>
</organism>
<dbReference type="InterPro" id="IPR058934">
    <property type="entry name" value="YMC020W-like"/>
</dbReference>
<dbReference type="PANTHER" id="PTHR47349:SF1">
    <property type="entry name" value="AER328WP"/>
    <property type="match status" value="1"/>
</dbReference>